<proteinExistence type="inferred from homology"/>
<evidence type="ECO:0000256" key="7">
    <source>
        <dbReference type="ARBA" id="ARBA00022968"/>
    </source>
</evidence>
<dbReference type="InterPro" id="IPR031481">
    <property type="entry name" value="Glyco_tran_10_N"/>
</dbReference>
<name>A0AAD9PSN2_ACRCE</name>
<dbReference type="EC" id="2.4.1.-" evidence="11"/>
<protein>
    <recommendedName>
        <fullName evidence="11">Fucosyltransferase</fullName>
        <ecNumber evidence="11">2.4.1.-</ecNumber>
    </recommendedName>
</protein>
<keyword evidence="7" id="KW-0735">Signal-anchor</keyword>
<evidence type="ECO:0000256" key="4">
    <source>
        <dbReference type="ARBA" id="ARBA00022676"/>
    </source>
</evidence>
<evidence type="ECO:0000313" key="15">
    <source>
        <dbReference type="Proteomes" id="UP001249851"/>
    </source>
</evidence>
<evidence type="ECO:0000256" key="1">
    <source>
        <dbReference type="ARBA" id="ARBA00004167"/>
    </source>
</evidence>
<feature type="domain" description="Fucosyltransferase N-terminal" evidence="13">
    <location>
        <begin position="22"/>
        <end position="121"/>
    </location>
</feature>
<dbReference type="InterPro" id="IPR055270">
    <property type="entry name" value="Glyco_tran_10_C"/>
</dbReference>
<evidence type="ECO:0000256" key="10">
    <source>
        <dbReference type="ARBA" id="ARBA00023180"/>
    </source>
</evidence>
<dbReference type="InterPro" id="IPR001503">
    <property type="entry name" value="Glyco_trans_10"/>
</dbReference>
<keyword evidence="5 11" id="KW-0808">Transferase</keyword>
<keyword evidence="15" id="KW-1185">Reference proteome</keyword>
<dbReference type="PANTHER" id="PTHR11929:SF194">
    <property type="entry name" value="ALPHA-(1,3)-FUCOSYLTRANSFERASE 10"/>
    <property type="match status" value="1"/>
</dbReference>
<evidence type="ECO:0000256" key="8">
    <source>
        <dbReference type="ARBA" id="ARBA00022989"/>
    </source>
</evidence>
<dbReference type="GO" id="GO:0032580">
    <property type="term" value="C:Golgi cisterna membrane"/>
    <property type="evidence" value="ECO:0007669"/>
    <property type="project" value="UniProtKB-SubCell"/>
</dbReference>
<dbReference type="PANTHER" id="PTHR11929">
    <property type="entry name" value="ALPHA- 1,3 -FUCOSYLTRANSFERASE"/>
    <property type="match status" value="1"/>
</dbReference>
<organism evidence="14 15">
    <name type="scientific">Acropora cervicornis</name>
    <name type="common">Staghorn coral</name>
    <dbReference type="NCBI Taxonomy" id="6130"/>
    <lineage>
        <taxon>Eukaryota</taxon>
        <taxon>Metazoa</taxon>
        <taxon>Cnidaria</taxon>
        <taxon>Anthozoa</taxon>
        <taxon>Hexacorallia</taxon>
        <taxon>Scleractinia</taxon>
        <taxon>Astrocoeniina</taxon>
        <taxon>Acroporidae</taxon>
        <taxon>Acropora</taxon>
    </lineage>
</organism>
<dbReference type="GO" id="GO:0046920">
    <property type="term" value="F:alpha-(1-&gt;3)-fucosyltransferase activity"/>
    <property type="evidence" value="ECO:0007669"/>
    <property type="project" value="TreeGrafter"/>
</dbReference>
<dbReference type="AlphaFoldDB" id="A0AAD9PSN2"/>
<keyword evidence="9" id="KW-0472">Membrane</keyword>
<evidence type="ECO:0000256" key="9">
    <source>
        <dbReference type="ARBA" id="ARBA00023136"/>
    </source>
</evidence>
<accession>A0AAD9PSN2</accession>
<feature type="domain" description="Fucosyltransferase C-terminal" evidence="12">
    <location>
        <begin position="135"/>
        <end position="313"/>
    </location>
</feature>
<comment type="subcellular location">
    <subcellularLocation>
        <location evidence="11">Golgi apparatus</location>
        <location evidence="11">Golgi stack membrane</location>
        <topology evidence="11">Single-pass type II membrane protein</topology>
    </subcellularLocation>
    <subcellularLocation>
        <location evidence="1">Membrane</location>
        <topology evidence="1">Single-pass membrane protein</topology>
    </subcellularLocation>
</comment>
<evidence type="ECO:0000259" key="12">
    <source>
        <dbReference type="Pfam" id="PF00852"/>
    </source>
</evidence>
<dbReference type="InterPro" id="IPR038577">
    <property type="entry name" value="GT10-like_C_sf"/>
</dbReference>
<evidence type="ECO:0000256" key="6">
    <source>
        <dbReference type="ARBA" id="ARBA00022692"/>
    </source>
</evidence>
<gene>
    <name evidence="14" type="ORF">P5673_031563</name>
</gene>
<sequence length="338" mass="38249">MVSKPSVGLGSNNENGTQVSWLIIFWSTIFGVVPSWVEGSWKKGDCPVACELTVNHSRVNEASAFIVHARDAHMIPPTHSVPWILFTQENPVYTPVLNDSEFTSKFNLLRSYRLDSDIPNPVYAVPDLKPPVPFSEKTGLIFAAFSNCEPVRIEYMRQLMNFVPVDSYGGCLRNKNDLVLIYGKDFKLAKTELSRKYKFTLVFFNQDCDYFVDDQMTHALNAGSVPVVMGTDKVDEFLPGNLRNAVIKVRDFKSPRHLADYLLYLSGNETQYNSFLDWKWKGIGNVTGTTIGNYWKAHYPIECQMCVALSQGRIHKEGLQAIPCKRRAYEDWGIIPGA</sequence>
<keyword evidence="11" id="KW-0333">Golgi apparatus</keyword>
<reference evidence="14" key="1">
    <citation type="journal article" date="2023" name="G3 (Bethesda)">
        <title>Whole genome assembly and annotation of the endangered Caribbean coral Acropora cervicornis.</title>
        <authorList>
            <person name="Selwyn J.D."/>
            <person name="Vollmer S.V."/>
        </authorList>
    </citation>
    <scope>NUCLEOTIDE SEQUENCE</scope>
    <source>
        <strain evidence="14">K2</strain>
    </source>
</reference>
<dbReference type="EMBL" id="JARQWQ010000151">
    <property type="protein sequence ID" value="KAK2548244.1"/>
    <property type="molecule type" value="Genomic_DNA"/>
</dbReference>
<keyword evidence="8" id="KW-1133">Transmembrane helix</keyword>
<keyword evidence="10" id="KW-0325">Glycoprotein</keyword>
<comment type="similarity">
    <text evidence="3 11">Belongs to the glycosyltransferase 10 family.</text>
</comment>
<dbReference type="Pfam" id="PF17039">
    <property type="entry name" value="Glyco_tran_10_N"/>
    <property type="match status" value="1"/>
</dbReference>
<evidence type="ECO:0000256" key="3">
    <source>
        <dbReference type="ARBA" id="ARBA00008919"/>
    </source>
</evidence>
<evidence type="ECO:0000256" key="11">
    <source>
        <dbReference type="RuleBase" id="RU003832"/>
    </source>
</evidence>
<dbReference type="SUPFAM" id="SSF53756">
    <property type="entry name" value="UDP-Glycosyltransferase/glycogen phosphorylase"/>
    <property type="match status" value="1"/>
</dbReference>
<evidence type="ECO:0000259" key="13">
    <source>
        <dbReference type="Pfam" id="PF17039"/>
    </source>
</evidence>
<comment type="caution">
    <text evidence="14">The sequence shown here is derived from an EMBL/GenBank/DDBJ whole genome shotgun (WGS) entry which is preliminary data.</text>
</comment>
<keyword evidence="4 11" id="KW-0328">Glycosyltransferase</keyword>
<dbReference type="Pfam" id="PF00852">
    <property type="entry name" value="Glyco_transf_10"/>
    <property type="match status" value="1"/>
</dbReference>
<evidence type="ECO:0000313" key="14">
    <source>
        <dbReference type="EMBL" id="KAK2548244.1"/>
    </source>
</evidence>
<keyword evidence="6 11" id="KW-0812">Transmembrane</keyword>
<dbReference type="Proteomes" id="UP001249851">
    <property type="component" value="Unassembled WGS sequence"/>
</dbReference>
<reference evidence="14" key="2">
    <citation type="journal article" date="2023" name="Science">
        <title>Genomic signatures of disease resistance in endangered staghorn corals.</title>
        <authorList>
            <person name="Vollmer S.V."/>
            <person name="Selwyn J.D."/>
            <person name="Despard B.A."/>
            <person name="Roesel C.L."/>
        </authorList>
    </citation>
    <scope>NUCLEOTIDE SEQUENCE</scope>
    <source>
        <strain evidence="14">K2</strain>
    </source>
</reference>
<evidence type="ECO:0000256" key="5">
    <source>
        <dbReference type="ARBA" id="ARBA00022679"/>
    </source>
</evidence>
<dbReference type="Gene3D" id="3.40.50.11660">
    <property type="entry name" value="Glycosyl transferase family 10, C-terminal domain"/>
    <property type="match status" value="1"/>
</dbReference>
<evidence type="ECO:0000256" key="2">
    <source>
        <dbReference type="ARBA" id="ARBA00004922"/>
    </source>
</evidence>
<comment type="pathway">
    <text evidence="2">Protein modification; protein glycosylation.</text>
</comment>